<protein>
    <submittedName>
        <fullName evidence="1">Uncharacterized protein</fullName>
    </submittedName>
</protein>
<dbReference type="Proteomes" id="UP000185109">
    <property type="component" value="Chromosome"/>
</dbReference>
<evidence type="ECO:0000313" key="1">
    <source>
        <dbReference type="EMBL" id="APO74025.1"/>
    </source>
</evidence>
<name>A0A1L5P1L4_RHIET</name>
<evidence type="ECO:0000313" key="2">
    <source>
        <dbReference type="Proteomes" id="UP000185109"/>
    </source>
</evidence>
<accession>A0A1L5P1L4</accession>
<dbReference type="EMBL" id="CP017241">
    <property type="protein sequence ID" value="APO74025.1"/>
    <property type="molecule type" value="Genomic_DNA"/>
</dbReference>
<reference evidence="1 2" key="1">
    <citation type="submission" date="2016-09" db="EMBL/GenBank/DDBJ databases">
        <title>The complete genome sequences of Rhizobium gallicum, symbiovars gallicum and phaseoli, symbionts associated to common bean (Phaseolus vulgaris).</title>
        <authorList>
            <person name="Bustos P."/>
            <person name="Santamaria R.I."/>
            <person name="Perez-Carrascal O.M."/>
            <person name="Juarez S."/>
            <person name="Lozano L."/>
            <person name="Martinez-Flores I."/>
            <person name="Martinez-Romero E."/>
            <person name="Cevallos M."/>
            <person name="Romero D."/>
            <person name="Davila G."/>
            <person name="Gonzalez V."/>
        </authorList>
    </citation>
    <scope>NUCLEOTIDE SEQUENCE [LARGE SCALE GENOMIC DNA]</scope>
    <source>
        <strain evidence="1 2">8C-3</strain>
    </source>
</reference>
<organism evidence="1 2">
    <name type="scientific">Rhizobium etli 8C-3</name>
    <dbReference type="NCBI Taxonomy" id="538025"/>
    <lineage>
        <taxon>Bacteria</taxon>
        <taxon>Pseudomonadati</taxon>
        <taxon>Pseudomonadota</taxon>
        <taxon>Alphaproteobacteria</taxon>
        <taxon>Hyphomicrobiales</taxon>
        <taxon>Rhizobiaceae</taxon>
        <taxon>Rhizobium/Agrobacterium group</taxon>
        <taxon>Rhizobium</taxon>
    </lineage>
</organism>
<proteinExistence type="predicted"/>
<dbReference type="AlphaFoldDB" id="A0A1L5P1L4"/>
<gene>
    <name evidence="1" type="ORF">AM571_CH01188</name>
</gene>
<sequence>MRYLCPFRVDGHQFAARSFGWRRPGSLLVARVRDRPWRSGRSLTEEISGRDFCVSRVSRAFVFSAVELVGKYSPELF</sequence>